<evidence type="ECO:0000256" key="3">
    <source>
        <dbReference type="ARBA" id="ARBA00022519"/>
    </source>
</evidence>
<evidence type="ECO:0000256" key="6">
    <source>
        <dbReference type="ARBA" id="ARBA00023053"/>
    </source>
</evidence>
<keyword evidence="2 12" id="KW-1003">Cell membrane</keyword>
<evidence type="ECO:0000256" key="12">
    <source>
        <dbReference type="HAMAP-Rule" id="MF_00454"/>
    </source>
</evidence>
<dbReference type="Proteomes" id="UP000553766">
    <property type="component" value="Unassembled WGS sequence"/>
</dbReference>
<evidence type="ECO:0000256" key="1">
    <source>
        <dbReference type="ARBA" id="ARBA00004651"/>
    </source>
</evidence>
<keyword evidence="5 12" id="KW-1133">Transmembrane helix</keyword>
<evidence type="ECO:0000256" key="11">
    <source>
        <dbReference type="ARBA" id="ARBA00035585"/>
    </source>
</evidence>
<dbReference type="HAMAP" id="MF_00454">
    <property type="entry name" value="FluC"/>
    <property type="match status" value="1"/>
</dbReference>
<keyword evidence="3" id="KW-0997">Cell inner membrane</keyword>
<evidence type="ECO:0000256" key="4">
    <source>
        <dbReference type="ARBA" id="ARBA00022692"/>
    </source>
</evidence>
<comment type="subcellular location">
    <subcellularLocation>
        <location evidence="1 12">Cell membrane</location>
        <topology evidence="1 12">Multi-pass membrane protein</topology>
    </subcellularLocation>
</comment>
<keyword evidence="7 12" id="KW-0406">Ion transport</keyword>
<evidence type="ECO:0000313" key="13">
    <source>
        <dbReference type="EMBL" id="MBB5517077.1"/>
    </source>
</evidence>
<feature type="transmembrane region" description="Helical" evidence="12">
    <location>
        <begin position="6"/>
        <end position="27"/>
    </location>
</feature>
<dbReference type="GO" id="GO:0140114">
    <property type="term" value="P:cellular detoxification of fluoride"/>
    <property type="evidence" value="ECO:0007669"/>
    <property type="project" value="UniProtKB-UniRule"/>
</dbReference>
<name>A0A840X8M7_9RHOB</name>
<dbReference type="EMBL" id="JACIJS010000012">
    <property type="protein sequence ID" value="MBB5517077.1"/>
    <property type="molecule type" value="Genomic_DNA"/>
</dbReference>
<keyword evidence="12" id="KW-0479">Metal-binding</keyword>
<dbReference type="RefSeq" id="WP_184013032.1">
    <property type="nucleotide sequence ID" value="NZ_JACIJS010000012.1"/>
</dbReference>
<evidence type="ECO:0000256" key="9">
    <source>
        <dbReference type="ARBA" id="ARBA00023303"/>
    </source>
</evidence>
<proteinExistence type="inferred from homology"/>
<dbReference type="NCBIfam" id="NF010805">
    <property type="entry name" value="PRK14209.1"/>
    <property type="match status" value="1"/>
</dbReference>
<feature type="transmembrane region" description="Helical" evidence="12">
    <location>
        <begin position="39"/>
        <end position="63"/>
    </location>
</feature>
<comment type="similarity">
    <text evidence="10 12">Belongs to the fluoride channel Fluc/FEX (TC 1.A.43) family.</text>
</comment>
<dbReference type="GO" id="GO:0062054">
    <property type="term" value="F:fluoride channel activity"/>
    <property type="evidence" value="ECO:0007669"/>
    <property type="project" value="UniProtKB-UniRule"/>
</dbReference>
<feature type="binding site" evidence="12">
    <location>
        <position position="81"/>
    </location>
    <ligand>
        <name>Na(+)</name>
        <dbReference type="ChEBI" id="CHEBI:29101"/>
        <note>structural</note>
    </ligand>
</feature>
<keyword evidence="12" id="KW-0813">Transport</keyword>
<dbReference type="PANTHER" id="PTHR28259:SF1">
    <property type="entry name" value="FLUORIDE EXPORT PROTEIN 1-RELATED"/>
    <property type="match status" value="1"/>
</dbReference>
<comment type="catalytic activity">
    <reaction evidence="11">
        <text>fluoride(in) = fluoride(out)</text>
        <dbReference type="Rhea" id="RHEA:76159"/>
        <dbReference type="ChEBI" id="CHEBI:17051"/>
    </reaction>
    <physiologicalReaction direction="left-to-right" evidence="11">
        <dbReference type="Rhea" id="RHEA:76160"/>
    </physiologicalReaction>
</comment>
<sequence>MTTGLFSATAFMQVALGGAIGAVLRYASVVFAMRLIGTGFPFGTLFVNVVGSFLMGIAAVWVLSRPGMAPFVMAGVLGGFTTFSAFSLDALRLIEAERIGAALLYVSGSVGLCLIAVFAGIMIGRGAMA</sequence>
<dbReference type="NCBIfam" id="TIGR00494">
    <property type="entry name" value="crcB"/>
    <property type="match status" value="1"/>
</dbReference>
<comment type="activity regulation">
    <text evidence="12">Na(+) is not transported, but it plays an essential structural role and its presence is essential for fluoride channel function.</text>
</comment>
<evidence type="ECO:0000256" key="10">
    <source>
        <dbReference type="ARBA" id="ARBA00035120"/>
    </source>
</evidence>
<organism evidence="13 14">
    <name type="scientific">Rubricella aquisinus</name>
    <dbReference type="NCBI Taxonomy" id="2028108"/>
    <lineage>
        <taxon>Bacteria</taxon>
        <taxon>Pseudomonadati</taxon>
        <taxon>Pseudomonadota</taxon>
        <taxon>Alphaproteobacteria</taxon>
        <taxon>Rhodobacterales</taxon>
        <taxon>Paracoccaceae</taxon>
        <taxon>Rubricella</taxon>
    </lineage>
</organism>
<evidence type="ECO:0000256" key="7">
    <source>
        <dbReference type="ARBA" id="ARBA00023065"/>
    </source>
</evidence>
<feature type="transmembrane region" description="Helical" evidence="12">
    <location>
        <begin position="69"/>
        <end position="91"/>
    </location>
</feature>
<keyword evidence="9 12" id="KW-0407">Ion channel</keyword>
<dbReference type="PANTHER" id="PTHR28259">
    <property type="entry name" value="FLUORIDE EXPORT PROTEIN 1-RELATED"/>
    <property type="match status" value="1"/>
</dbReference>
<evidence type="ECO:0000313" key="14">
    <source>
        <dbReference type="Proteomes" id="UP000553766"/>
    </source>
</evidence>
<keyword evidence="8 12" id="KW-0472">Membrane</keyword>
<keyword evidence="4 12" id="KW-0812">Transmembrane</keyword>
<comment type="function">
    <text evidence="12">Fluoride-specific ion channel. Important for reducing fluoride concentration in the cell, thus reducing its toxicity.</text>
</comment>
<gene>
    <name evidence="12" type="primary">fluC</name>
    <name evidence="12" type="synonym">crcB</name>
    <name evidence="13" type="ORF">FHS89_003121</name>
</gene>
<protein>
    <recommendedName>
        <fullName evidence="12">Fluoride-specific ion channel FluC</fullName>
    </recommendedName>
</protein>
<evidence type="ECO:0000256" key="2">
    <source>
        <dbReference type="ARBA" id="ARBA00022475"/>
    </source>
</evidence>
<keyword evidence="6 12" id="KW-0915">Sodium</keyword>
<reference evidence="13 14" key="1">
    <citation type="submission" date="2020-08" db="EMBL/GenBank/DDBJ databases">
        <title>Genomic Encyclopedia of Type Strains, Phase IV (KMG-IV): sequencing the most valuable type-strain genomes for metagenomic binning, comparative biology and taxonomic classification.</title>
        <authorList>
            <person name="Goeker M."/>
        </authorList>
    </citation>
    <scope>NUCLEOTIDE SEQUENCE [LARGE SCALE GENOMIC DNA]</scope>
    <source>
        <strain evidence="13 14">DSM 103377</strain>
    </source>
</reference>
<dbReference type="GO" id="GO:0046872">
    <property type="term" value="F:metal ion binding"/>
    <property type="evidence" value="ECO:0007669"/>
    <property type="project" value="UniProtKB-KW"/>
</dbReference>
<dbReference type="GO" id="GO:0005886">
    <property type="term" value="C:plasma membrane"/>
    <property type="evidence" value="ECO:0007669"/>
    <property type="project" value="UniProtKB-SubCell"/>
</dbReference>
<dbReference type="InterPro" id="IPR003691">
    <property type="entry name" value="FluC"/>
</dbReference>
<accession>A0A840X8M7</accession>
<feature type="binding site" evidence="12">
    <location>
        <position position="78"/>
    </location>
    <ligand>
        <name>Na(+)</name>
        <dbReference type="ChEBI" id="CHEBI:29101"/>
        <note>structural</note>
    </ligand>
</feature>
<feature type="transmembrane region" description="Helical" evidence="12">
    <location>
        <begin position="103"/>
        <end position="123"/>
    </location>
</feature>
<evidence type="ECO:0000256" key="5">
    <source>
        <dbReference type="ARBA" id="ARBA00022989"/>
    </source>
</evidence>
<evidence type="ECO:0000256" key="8">
    <source>
        <dbReference type="ARBA" id="ARBA00023136"/>
    </source>
</evidence>
<keyword evidence="14" id="KW-1185">Reference proteome</keyword>
<dbReference type="AlphaFoldDB" id="A0A840X8M7"/>
<dbReference type="Pfam" id="PF02537">
    <property type="entry name" value="CRCB"/>
    <property type="match status" value="1"/>
</dbReference>
<comment type="caution">
    <text evidence="13">The sequence shown here is derived from an EMBL/GenBank/DDBJ whole genome shotgun (WGS) entry which is preliminary data.</text>
</comment>